<keyword evidence="3" id="KW-0067">ATP-binding</keyword>
<comment type="caution">
    <text evidence="3">The sequence shown here is derived from an EMBL/GenBank/DDBJ whole genome shotgun (WGS) entry which is preliminary data.</text>
</comment>
<evidence type="ECO:0000256" key="1">
    <source>
        <dbReference type="SAM" id="MobiDB-lite"/>
    </source>
</evidence>
<protein>
    <submittedName>
        <fullName evidence="3">ATP-dependent DNA helicase</fullName>
    </submittedName>
</protein>
<feature type="domain" description="Filamentation induced by cAMP protein Fic-like C-terminal" evidence="2">
    <location>
        <begin position="5"/>
        <end position="63"/>
    </location>
</feature>
<reference evidence="3" key="1">
    <citation type="submission" date="2019-05" db="EMBL/GenBank/DDBJ databases">
        <title>Methanoculleus sp. FWC-SCC1, a methanogenic archaeon isolated from deep marine cold seep.</title>
        <authorList>
            <person name="Chen Y.-W."/>
            <person name="Chen S.-C."/>
            <person name="Teng N.-H."/>
            <person name="Lai M.-C."/>
        </authorList>
    </citation>
    <scope>NUCLEOTIDE SEQUENCE</scope>
    <source>
        <strain evidence="3">FWC-SCC1</strain>
    </source>
</reference>
<keyword evidence="3" id="KW-0347">Helicase</keyword>
<organism evidence="3 4">
    <name type="scientific">Methanoculleus frigidifontis</name>
    <dbReference type="NCBI Taxonomy" id="2584085"/>
    <lineage>
        <taxon>Archaea</taxon>
        <taxon>Methanobacteriati</taxon>
        <taxon>Methanobacteriota</taxon>
        <taxon>Stenosarchaea group</taxon>
        <taxon>Methanomicrobia</taxon>
        <taxon>Methanomicrobiales</taxon>
        <taxon>Methanomicrobiaceae</taxon>
        <taxon>Methanoculleus</taxon>
    </lineage>
</organism>
<proteinExistence type="predicted"/>
<dbReference type="Pfam" id="PF21247">
    <property type="entry name" value="Fic-like_C"/>
    <property type="match status" value="1"/>
</dbReference>
<keyword evidence="3" id="KW-0547">Nucleotide-binding</keyword>
<dbReference type="InterPro" id="IPR036390">
    <property type="entry name" value="WH_DNA-bd_sf"/>
</dbReference>
<evidence type="ECO:0000313" key="4">
    <source>
        <dbReference type="Proteomes" id="UP001168338"/>
    </source>
</evidence>
<keyword evidence="3" id="KW-0378">Hydrolase</keyword>
<evidence type="ECO:0000313" key="3">
    <source>
        <dbReference type="EMBL" id="MDN7024128.1"/>
    </source>
</evidence>
<dbReference type="EMBL" id="VCYH01000002">
    <property type="protein sequence ID" value="MDN7024128.1"/>
    <property type="molecule type" value="Genomic_DNA"/>
</dbReference>
<gene>
    <name evidence="3" type="ORF">FGU65_04355</name>
</gene>
<dbReference type="GO" id="GO:0004386">
    <property type="term" value="F:helicase activity"/>
    <property type="evidence" value="ECO:0007669"/>
    <property type="project" value="UniProtKB-KW"/>
</dbReference>
<dbReference type="SUPFAM" id="SSF46785">
    <property type="entry name" value="Winged helix' DNA-binding domain"/>
    <property type="match status" value="1"/>
</dbReference>
<name>A0ABT8M873_9EURY</name>
<accession>A0ABT8M873</accession>
<dbReference type="InterPro" id="IPR049514">
    <property type="entry name" value="Fic-like_C"/>
</dbReference>
<sequence>MEARVILLLESEPKSKAELSRGLGQKEISGQQSKVVRQLLADRVIEYTVPEKPSSRHQKYRLTEKGRAALAKSGSEGDMP</sequence>
<keyword evidence="4" id="KW-1185">Reference proteome</keyword>
<evidence type="ECO:0000259" key="2">
    <source>
        <dbReference type="Pfam" id="PF21247"/>
    </source>
</evidence>
<dbReference type="Proteomes" id="UP001168338">
    <property type="component" value="Unassembled WGS sequence"/>
</dbReference>
<feature type="region of interest" description="Disordered" evidence="1">
    <location>
        <begin position="51"/>
        <end position="80"/>
    </location>
</feature>